<organism evidence="2 3">
    <name type="scientific">Oryza sativa subsp. japonica</name>
    <name type="common">Rice</name>
    <dbReference type="NCBI Taxonomy" id="39947"/>
    <lineage>
        <taxon>Eukaryota</taxon>
        <taxon>Viridiplantae</taxon>
        <taxon>Streptophyta</taxon>
        <taxon>Embryophyta</taxon>
        <taxon>Tracheophyta</taxon>
        <taxon>Spermatophyta</taxon>
        <taxon>Magnoliopsida</taxon>
        <taxon>Liliopsida</taxon>
        <taxon>Poales</taxon>
        <taxon>Poaceae</taxon>
        <taxon>BOP clade</taxon>
        <taxon>Oryzoideae</taxon>
        <taxon>Oryzeae</taxon>
        <taxon>Oryzinae</taxon>
        <taxon>Oryza</taxon>
        <taxon>Oryza sativa</taxon>
    </lineage>
</organism>
<sequence>MAAEDGIDRQRSSEWAPATWAKWGGSAPVLEGGKVGEESGGGGVTRSRGRGERAGGGGGGIGGDVGRPWRRFRLREPEVRDGPDRWGPPVGGSGGRREETVGGEDDRNKVDMHWQDQQPTESYHQLTERSGQTTALSVERNSGFIRLYQSFRCSPYNKCLQRHRYILPPLGCLVESVYVTIPLALELRNHEKKERGMKEPPIPLFALKFEAPPSSKEDIKGKVNGAEQGIRLICTGKINNPWRGVSIAKRFRDARNRCFSLNITKRDLVDLAFSGLLAPINERLDGQQFLDISQLMQKNSAQVSRVRESNVSIVDYPDDSDSDNDDGNNDIHVAEWSWTNMNKPFVCSNLMLTPRKDRQSEIKYSFDVAKCDKIFDYLLQEKQITLPKGYVISSPEELKRHAYCKWHDSHTSNDCNVFRRQVQSAIEEGRLKFIEGSKMKLDHDPFPMNTIDFNDKRC</sequence>
<protein>
    <recommendedName>
        <fullName evidence="4">Retrotransposon protein, putative, unclassified</fullName>
    </recommendedName>
</protein>
<gene>
    <name evidence="2" type="primary">P0048F12.10</name>
</gene>
<dbReference type="Proteomes" id="UP000000763">
    <property type="component" value="Chromosome 5"/>
</dbReference>
<feature type="region of interest" description="Disordered" evidence="1">
    <location>
        <begin position="1"/>
        <end position="109"/>
    </location>
</feature>
<evidence type="ECO:0000313" key="3">
    <source>
        <dbReference type="Proteomes" id="UP000000763"/>
    </source>
</evidence>
<reference evidence="3" key="2">
    <citation type="journal article" date="2008" name="Nucleic Acids Res.">
        <title>The rice annotation project database (RAP-DB): 2008 update.</title>
        <authorList>
            <consortium name="The rice annotation project (RAP)"/>
        </authorList>
    </citation>
    <scope>GENOME REANNOTATION</scope>
    <source>
        <strain evidence="3">cv. Nipponbare</strain>
    </source>
</reference>
<dbReference type="EMBL" id="AC130609">
    <property type="protein sequence ID" value="AAS98508.1"/>
    <property type="molecule type" value="Genomic_DNA"/>
</dbReference>
<feature type="compositionally biased region" description="Basic and acidic residues" evidence="1">
    <location>
        <begin position="95"/>
        <end position="109"/>
    </location>
</feature>
<evidence type="ECO:0000256" key="1">
    <source>
        <dbReference type="SAM" id="MobiDB-lite"/>
    </source>
</evidence>
<name>Q75IH0_ORYSJ</name>
<proteinExistence type="predicted"/>
<feature type="compositionally biased region" description="Gly residues" evidence="1">
    <location>
        <begin position="54"/>
        <end position="65"/>
    </location>
</feature>
<feature type="compositionally biased region" description="Basic and acidic residues" evidence="1">
    <location>
        <begin position="74"/>
        <end position="84"/>
    </location>
</feature>
<dbReference type="AlphaFoldDB" id="Q75IH0"/>
<evidence type="ECO:0008006" key="4">
    <source>
        <dbReference type="Google" id="ProtNLM"/>
    </source>
</evidence>
<accession>Q75IH0</accession>
<feature type="compositionally biased region" description="Basic and acidic residues" evidence="1">
    <location>
        <begin position="1"/>
        <end position="12"/>
    </location>
</feature>
<reference evidence="3" key="1">
    <citation type="journal article" date="2005" name="Nature">
        <title>The map-based sequence of the rice genome.</title>
        <authorList>
            <consortium name="International rice genome sequencing project (IRGSP)"/>
            <person name="Matsumoto T."/>
            <person name="Wu J."/>
            <person name="Kanamori H."/>
            <person name="Katayose Y."/>
            <person name="Fujisawa M."/>
            <person name="Namiki N."/>
            <person name="Mizuno H."/>
            <person name="Yamamoto K."/>
            <person name="Antonio B.A."/>
            <person name="Baba T."/>
            <person name="Sakata K."/>
            <person name="Nagamura Y."/>
            <person name="Aoki H."/>
            <person name="Arikawa K."/>
            <person name="Arita K."/>
            <person name="Bito T."/>
            <person name="Chiden Y."/>
            <person name="Fujitsuka N."/>
            <person name="Fukunaka R."/>
            <person name="Hamada M."/>
            <person name="Harada C."/>
            <person name="Hayashi A."/>
            <person name="Hijishita S."/>
            <person name="Honda M."/>
            <person name="Hosokawa S."/>
            <person name="Ichikawa Y."/>
            <person name="Idonuma A."/>
            <person name="Iijima M."/>
            <person name="Ikeda M."/>
            <person name="Ikeno M."/>
            <person name="Ito K."/>
            <person name="Ito S."/>
            <person name="Ito T."/>
            <person name="Ito Y."/>
            <person name="Ito Y."/>
            <person name="Iwabuchi A."/>
            <person name="Kamiya K."/>
            <person name="Karasawa W."/>
            <person name="Kurita K."/>
            <person name="Katagiri S."/>
            <person name="Kikuta A."/>
            <person name="Kobayashi H."/>
            <person name="Kobayashi N."/>
            <person name="Machita K."/>
            <person name="Maehara T."/>
            <person name="Masukawa M."/>
            <person name="Mizubayashi T."/>
            <person name="Mukai Y."/>
            <person name="Nagasaki H."/>
            <person name="Nagata Y."/>
            <person name="Naito S."/>
            <person name="Nakashima M."/>
            <person name="Nakama Y."/>
            <person name="Nakamichi Y."/>
            <person name="Nakamura M."/>
            <person name="Meguro A."/>
            <person name="Negishi M."/>
            <person name="Ohta I."/>
            <person name="Ohta T."/>
            <person name="Okamoto M."/>
            <person name="Ono N."/>
            <person name="Saji S."/>
            <person name="Sakaguchi M."/>
            <person name="Sakai K."/>
            <person name="Shibata M."/>
            <person name="Shimokawa T."/>
            <person name="Song J."/>
            <person name="Takazaki Y."/>
            <person name="Terasawa K."/>
            <person name="Tsugane M."/>
            <person name="Tsuji K."/>
            <person name="Ueda S."/>
            <person name="Waki K."/>
            <person name="Yamagata H."/>
            <person name="Yamamoto M."/>
            <person name="Yamamoto S."/>
            <person name="Yamane H."/>
            <person name="Yoshiki S."/>
            <person name="Yoshihara R."/>
            <person name="Yukawa K."/>
            <person name="Zhong H."/>
            <person name="Yano M."/>
            <person name="Yuan Q."/>
            <person name="Ouyang S."/>
            <person name="Liu J."/>
            <person name="Jones K.M."/>
            <person name="Gansberger K."/>
            <person name="Moffat K."/>
            <person name="Hill J."/>
            <person name="Bera J."/>
            <person name="Fadrosh D."/>
            <person name="Jin S."/>
            <person name="Johri S."/>
            <person name="Kim M."/>
            <person name="Overton L."/>
            <person name="Reardon M."/>
            <person name="Tsitrin T."/>
            <person name="Vuong H."/>
            <person name="Weaver B."/>
            <person name="Ciecko A."/>
            <person name="Tallon L."/>
            <person name="Jackson J."/>
            <person name="Pai G."/>
            <person name="Aken S.V."/>
            <person name="Utterback T."/>
            <person name="Reidmuller S."/>
            <person name="Feldblyum T."/>
            <person name="Hsiao J."/>
            <person name="Zismann V."/>
            <person name="Iobst S."/>
            <person name="de Vazeille A.R."/>
            <person name="Buell C.R."/>
            <person name="Ying K."/>
            <person name="Li Y."/>
            <person name="Lu T."/>
            <person name="Huang Y."/>
            <person name="Zhao Q."/>
            <person name="Feng Q."/>
            <person name="Zhang L."/>
            <person name="Zhu J."/>
            <person name="Weng Q."/>
            <person name="Mu J."/>
            <person name="Lu Y."/>
            <person name="Fan D."/>
            <person name="Liu Y."/>
            <person name="Guan J."/>
            <person name="Zhang Y."/>
            <person name="Yu S."/>
            <person name="Liu X."/>
            <person name="Zhang Y."/>
            <person name="Hong G."/>
            <person name="Han B."/>
            <person name="Choisne N."/>
            <person name="Demange N."/>
            <person name="Orjeda G."/>
            <person name="Samain S."/>
            <person name="Cattolico L."/>
            <person name="Pelletier E."/>
            <person name="Couloux A."/>
            <person name="Segurens B."/>
            <person name="Wincker P."/>
            <person name="D'Hont A."/>
            <person name="Scarpelli C."/>
            <person name="Weissenbach J."/>
            <person name="Salanoubat M."/>
            <person name="Quetier F."/>
            <person name="Yu Y."/>
            <person name="Kim H.R."/>
            <person name="Rambo T."/>
            <person name="Currie J."/>
            <person name="Collura K."/>
            <person name="Luo M."/>
            <person name="Yang T."/>
            <person name="Ammiraju J.S.S."/>
            <person name="Engler F."/>
            <person name="Soderlund C."/>
            <person name="Wing R.A."/>
            <person name="Palmer L.E."/>
            <person name="de la Bastide M."/>
            <person name="Spiegel L."/>
            <person name="Nascimento L."/>
            <person name="Zutavern T."/>
            <person name="O'Shaughnessy A."/>
            <person name="Dike S."/>
            <person name="Dedhia N."/>
            <person name="Preston R."/>
            <person name="Balija V."/>
            <person name="McCombie W.R."/>
            <person name="Chow T."/>
            <person name="Chen H."/>
            <person name="Chung M."/>
            <person name="Chen C."/>
            <person name="Shaw J."/>
            <person name="Wu H."/>
            <person name="Hsiao K."/>
            <person name="Chao Y."/>
            <person name="Chu M."/>
            <person name="Cheng C."/>
            <person name="Hour A."/>
            <person name="Lee P."/>
            <person name="Lin S."/>
            <person name="Lin Y."/>
            <person name="Liou J."/>
            <person name="Liu S."/>
            <person name="Hsing Y."/>
            <person name="Raghuvanshi S."/>
            <person name="Mohanty A."/>
            <person name="Bharti A.K."/>
            <person name="Gaur A."/>
            <person name="Gupta V."/>
            <person name="Kumar D."/>
            <person name="Ravi V."/>
            <person name="Vij S."/>
            <person name="Kapur A."/>
            <person name="Khurana P."/>
            <person name="Khurana P."/>
            <person name="Khurana J.P."/>
            <person name="Tyagi A.K."/>
            <person name="Gaikwad K."/>
            <person name="Singh A."/>
            <person name="Dalal V."/>
            <person name="Srivastava S."/>
            <person name="Dixit A."/>
            <person name="Pal A.K."/>
            <person name="Ghazi I.A."/>
            <person name="Yadav M."/>
            <person name="Pandit A."/>
            <person name="Bhargava A."/>
            <person name="Sureshbabu K."/>
            <person name="Batra K."/>
            <person name="Sharma T.R."/>
            <person name="Mohapatra T."/>
            <person name="Singh N.K."/>
            <person name="Messing J."/>
            <person name="Nelson A.B."/>
            <person name="Fuks G."/>
            <person name="Kavchok S."/>
            <person name="Keizer G."/>
            <person name="Linton E."/>
            <person name="Llaca V."/>
            <person name="Song R."/>
            <person name="Tanyolac B."/>
            <person name="Young S."/>
            <person name="Ho-Il K."/>
            <person name="Hahn J.H."/>
            <person name="Sangsakoo G."/>
            <person name="Vanavichit A."/>
            <person name="de Mattos Luiz.A.T."/>
            <person name="Zimmer P.D."/>
            <person name="Malone G."/>
            <person name="Dellagostin O."/>
            <person name="de Oliveira A.C."/>
            <person name="Bevan M."/>
            <person name="Bancroft I."/>
            <person name="Minx P."/>
            <person name="Cordum H."/>
            <person name="Wilson R."/>
            <person name="Cheng Z."/>
            <person name="Jin W."/>
            <person name="Jiang J."/>
            <person name="Leong S.A."/>
            <person name="Iwama H."/>
            <person name="Gojobori T."/>
            <person name="Itoh T."/>
            <person name="Niimura Y."/>
            <person name="Fujii Y."/>
            <person name="Habara T."/>
            <person name="Sakai H."/>
            <person name="Sato Y."/>
            <person name="Wilson G."/>
            <person name="Kumar K."/>
            <person name="McCouch S."/>
            <person name="Juretic N."/>
            <person name="Hoen D."/>
            <person name="Wright S."/>
            <person name="Bruskiewich R."/>
            <person name="Bureau T."/>
            <person name="Miyao A."/>
            <person name="Hirochika H."/>
            <person name="Nishikawa T."/>
            <person name="Kadowaki K."/>
            <person name="Sugiura M."/>
            <person name="Burr B."/>
            <person name="Sasaki T."/>
        </authorList>
    </citation>
    <scope>NUCLEOTIDE SEQUENCE [LARGE SCALE GENOMIC DNA]</scope>
    <source>
        <strain evidence="3">cv. Nipponbare</strain>
    </source>
</reference>
<evidence type="ECO:0000313" key="2">
    <source>
        <dbReference type="EMBL" id="AAS98508.1"/>
    </source>
</evidence>